<protein>
    <submittedName>
        <fullName evidence="1">Uncharacterized protein</fullName>
    </submittedName>
</protein>
<keyword evidence="2" id="KW-1185">Reference proteome</keyword>
<evidence type="ECO:0000313" key="2">
    <source>
        <dbReference type="Proteomes" id="UP001234989"/>
    </source>
</evidence>
<dbReference type="Proteomes" id="UP001234989">
    <property type="component" value="Chromosome 2"/>
</dbReference>
<gene>
    <name evidence="1" type="ORF">MTR67_008108</name>
</gene>
<accession>A0AAF0TG49</accession>
<organism evidence="1 2">
    <name type="scientific">Solanum verrucosum</name>
    <dbReference type="NCBI Taxonomy" id="315347"/>
    <lineage>
        <taxon>Eukaryota</taxon>
        <taxon>Viridiplantae</taxon>
        <taxon>Streptophyta</taxon>
        <taxon>Embryophyta</taxon>
        <taxon>Tracheophyta</taxon>
        <taxon>Spermatophyta</taxon>
        <taxon>Magnoliopsida</taxon>
        <taxon>eudicotyledons</taxon>
        <taxon>Gunneridae</taxon>
        <taxon>Pentapetalae</taxon>
        <taxon>asterids</taxon>
        <taxon>lamiids</taxon>
        <taxon>Solanales</taxon>
        <taxon>Solanaceae</taxon>
        <taxon>Solanoideae</taxon>
        <taxon>Solaneae</taxon>
        <taxon>Solanum</taxon>
    </lineage>
</organism>
<reference evidence="1" key="1">
    <citation type="submission" date="2023-08" db="EMBL/GenBank/DDBJ databases">
        <title>A de novo genome assembly of Solanum verrucosum Schlechtendal, a Mexican diploid species geographically isolated from the other diploid A-genome species in potato relatives.</title>
        <authorList>
            <person name="Hosaka K."/>
        </authorList>
    </citation>
    <scope>NUCLEOTIDE SEQUENCE</scope>
    <source>
        <tissue evidence="1">Young leaves</tissue>
    </source>
</reference>
<proteinExistence type="predicted"/>
<sequence>MRGGVMLVNTVLDALPTYVMSLFLLPCKVRKIIDALRRNFIWQGNKDNKACHLVNLNTLITSKKKGDYWNSLAADTTIKEWWWWGWREKLSWSDNWLRHGSLDLFQELERALGFVNILKKTFQGLKDAEETSNVKSSYLLIHLCLVLSIWNPYKMISSVILRCNIFSARSFLVEEKVVRIEGKEYGLTDNIASAHETEM</sequence>
<dbReference type="PANTHER" id="PTHR33116">
    <property type="entry name" value="REVERSE TRANSCRIPTASE ZINC-BINDING DOMAIN-CONTAINING PROTEIN-RELATED-RELATED"/>
    <property type="match status" value="1"/>
</dbReference>
<dbReference type="EMBL" id="CP133613">
    <property type="protein sequence ID" value="WMV14723.1"/>
    <property type="molecule type" value="Genomic_DNA"/>
</dbReference>
<evidence type="ECO:0000313" key="1">
    <source>
        <dbReference type="EMBL" id="WMV14723.1"/>
    </source>
</evidence>
<name>A0AAF0TG49_SOLVR</name>
<dbReference type="AlphaFoldDB" id="A0AAF0TG49"/>
<dbReference type="PANTHER" id="PTHR33116:SF78">
    <property type="entry name" value="OS12G0587133 PROTEIN"/>
    <property type="match status" value="1"/>
</dbReference>